<organism evidence="10 11">
    <name type="scientific">Trichoplax adhaerens</name>
    <name type="common">Trichoplax reptans</name>
    <dbReference type="NCBI Taxonomy" id="10228"/>
    <lineage>
        <taxon>Eukaryota</taxon>
        <taxon>Metazoa</taxon>
        <taxon>Placozoa</taxon>
        <taxon>Uniplacotomia</taxon>
        <taxon>Trichoplacea</taxon>
        <taxon>Trichoplacidae</taxon>
        <taxon>Trichoplax</taxon>
    </lineage>
</organism>
<evidence type="ECO:0000256" key="3">
    <source>
        <dbReference type="ARBA" id="ARBA00008030"/>
    </source>
</evidence>
<dbReference type="PANTHER" id="PTHR15975">
    <property type="entry name" value="CCR4-NOT TRANSCRIPTION COMPLEX SUBUNIT 11"/>
    <property type="match status" value="1"/>
</dbReference>
<dbReference type="FunCoup" id="B3S5S5">
    <property type="interactions" value="1937"/>
</dbReference>
<comment type="subcellular location">
    <subcellularLocation>
        <location evidence="2">Cytoplasm</location>
    </subcellularLocation>
    <subcellularLocation>
        <location evidence="1">Nucleus</location>
    </subcellularLocation>
</comment>
<dbReference type="GO" id="GO:0030014">
    <property type="term" value="C:CCR4-NOT complex"/>
    <property type="evidence" value="ECO:0000318"/>
    <property type="project" value="GO_Central"/>
</dbReference>
<evidence type="ECO:0000256" key="5">
    <source>
        <dbReference type="ARBA" id="ARBA00022490"/>
    </source>
</evidence>
<dbReference type="OMA" id="PDHSVQW"/>
<reference evidence="10 11" key="1">
    <citation type="journal article" date="2008" name="Nature">
        <title>The Trichoplax genome and the nature of placozoans.</title>
        <authorList>
            <person name="Srivastava M."/>
            <person name="Begovic E."/>
            <person name="Chapman J."/>
            <person name="Putnam N.H."/>
            <person name="Hellsten U."/>
            <person name="Kawashima T."/>
            <person name="Kuo A."/>
            <person name="Mitros T."/>
            <person name="Salamov A."/>
            <person name="Carpenter M.L."/>
            <person name="Signorovitch A.Y."/>
            <person name="Moreno M.A."/>
            <person name="Kamm K."/>
            <person name="Grimwood J."/>
            <person name="Schmutz J."/>
            <person name="Shapiro H."/>
            <person name="Grigoriev I.V."/>
            <person name="Buss L.W."/>
            <person name="Schierwater B."/>
            <person name="Dellaporta S.L."/>
            <person name="Rokhsar D.S."/>
        </authorList>
    </citation>
    <scope>NUCLEOTIDE SEQUENCE [LARGE SCALE GENOMIC DNA]</scope>
    <source>
        <strain evidence="10 11">Grell-BS-1999</strain>
    </source>
</reference>
<gene>
    <name evidence="10" type="ORF">TRIADDRAFT_50727</name>
</gene>
<dbReference type="CTD" id="6756800"/>
<dbReference type="eggNOG" id="KOG4508">
    <property type="taxonomic scope" value="Eukaryota"/>
</dbReference>
<dbReference type="Proteomes" id="UP000009022">
    <property type="component" value="Unassembled WGS sequence"/>
</dbReference>
<proteinExistence type="inferred from homology"/>
<evidence type="ECO:0000256" key="6">
    <source>
        <dbReference type="ARBA" id="ARBA00023015"/>
    </source>
</evidence>
<evidence type="ECO:0000256" key="7">
    <source>
        <dbReference type="ARBA" id="ARBA00023158"/>
    </source>
</evidence>
<evidence type="ECO:0000313" key="11">
    <source>
        <dbReference type="Proteomes" id="UP000009022"/>
    </source>
</evidence>
<accession>B3S5S5</accession>
<sequence length="449" mass="50522">MALSTKDMNSLLSVISEENLTVSSLESLASSVHHFFGRQDHFKLGTAMTVLLQQSDLLSGSAQKCAIIYLLYDMYRNEPITSNPFATVFAYLMLDKDQSSDIGVPEKTLLPPLTPVEKNFLYQLIKGPPSKDLQKKTPTQVANGEADPNQVYDVEPFLEILRSRFVQTPLCNKSGISCVIADPDNEKSMTFDINEKSQVIESLLTGECSVVTKAFQPDFCCLVPPLLKYDNELTFMIPDGEEREFEWDRTMCTSNSVGLEVRRLIAKAFTGALSAQEQQQVLSELEKDQKLVYHIGITPSKLPDLVENNPLVAIEVLLKLMKSNQISEYFSTLVNMNMSLHSMEVVNRLTTAVDLPPEFLQLYISNCISSCENTKDKYMQSRLVRLVCVFLQSLIRNKIINVQDLFIEVQAFCIEFSRIKEAACLFRLLKSLDPNEVVDGIICLQPAPK</sequence>
<dbReference type="GO" id="GO:0005634">
    <property type="term" value="C:nucleus"/>
    <property type="evidence" value="ECO:0007669"/>
    <property type="project" value="UniProtKB-SubCell"/>
</dbReference>
<evidence type="ECO:0000256" key="4">
    <source>
        <dbReference type="ARBA" id="ARBA00014872"/>
    </source>
</evidence>
<keyword evidence="9" id="KW-0539">Nucleus</keyword>
<evidence type="ECO:0000256" key="8">
    <source>
        <dbReference type="ARBA" id="ARBA00023163"/>
    </source>
</evidence>
<protein>
    <recommendedName>
        <fullName evidence="4">CCR4-NOT transcription complex subunit 11</fullName>
    </recommendedName>
</protein>
<dbReference type="PANTHER" id="PTHR15975:SF0">
    <property type="entry name" value="CCR4-NOT TRANSCRIPTION COMPLEX SUBUNIT 11"/>
    <property type="match status" value="1"/>
</dbReference>
<dbReference type="KEGG" id="tad:TRIADDRAFT_50727"/>
<dbReference type="HOGENOM" id="CLU_028648_0_1_1"/>
<evidence type="ECO:0000256" key="2">
    <source>
        <dbReference type="ARBA" id="ARBA00004496"/>
    </source>
</evidence>
<comment type="similarity">
    <text evidence="3">Belongs to the CNOT11 family.</text>
</comment>
<dbReference type="GO" id="GO:0031047">
    <property type="term" value="P:regulatory ncRNA-mediated gene silencing"/>
    <property type="evidence" value="ECO:0007669"/>
    <property type="project" value="UniProtKB-KW"/>
</dbReference>
<keyword evidence="6" id="KW-0805">Transcription regulation</keyword>
<evidence type="ECO:0000256" key="9">
    <source>
        <dbReference type="ARBA" id="ARBA00023242"/>
    </source>
</evidence>
<dbReference type="GeneID" id="6756800"/>
<dbReference type="InterPro" id="IPR019312">
    <property type="entry name" value="CNOT11"/>
</dbReference>
<keyword evidence="11" id="KW-1185">Reference proteome</keyword>
<name>B3S5S5_TRIAD</name>
<dbReference type="RefSeq" id="XP_002115481.1">
    <property type="nucleotide sequence ID" value="XM_002115445.1"/>
</dbReference>
<keyword evidence="7" id="KW-0943">RNA-mediated gene silencing</keyword>
<dbReference type="InParanoid" id="B3S5S5"/>
<keyword evidence="8" id="KW-0804">Transcription</keyword>
<evidence type="ECO:0000313" key="10">
    <source>
        <dbReference type="EMBL" id="EDV21844.1"/>
    </source>
</evidence>
<dbReference type="GO" id="GO:0005737">
    <property type="term" value="C:cytoplasm"/>
    <property type="evidence" value="ECO:0007669"/>
    <property type="project" value="UniProtKB-SubCell"/>
</dbReference>
<dbReference type="AlphaFoldDB" id="B3S5S5"/>
<keyword evidence="5" id="KW-0963">Cytoplasm</keyword>
<dbReference type="OrthoDB" id="10265389at2759"/>
<dbReference type="Pfam" id="PF10155">
    <property type="entry name" value="CNOT11"/>
    <property type="match status" value="1"/>
</dbReference>
<dbReference type="STRING" id="10228.B3S5S5"/>
<dbReference type="EMBL" id="DS985251">
    <property type="protein sequence ID" value="EDV21844.1"/>
    <property type="molecule type" value="Genomic_DNA"/>
</dbReference>
<dbReference type="PhylomeDB" id="B3S5S5"/>
<evidence type="ECO:0000256" key="1">
    <source>
        <dbReference type="ARBA" id="ARBA00004123"/>
    </source>
</evidence>